<accession>A0A8H3I127</accession>
<dbReference type="EMBL" id="CAJPDR010000001">
    <property type="protein sequence ID" value="CAF9903115.1"/>
    <property type="molecule type" value="Genomic_DNA"/>
</dbReference>
<reference evidence="2" key="1">
    <citation type="submission" date="2021-03" db="EMBL/GenBank/DDBJ databases">
        <authorList>
            <person name="Tagirdzhanova G."/>
        </authorList>
    </citation>
    <scope>NUCLEOTIDE SEQUENCE</scope>
</reference>
<evidence type="ECO:0000313" key="3">
    <source>
        <dbReference type="Proteomes" id="UP000664203"/>
    </source>
</evidence>
<evidence type="ECO:0000256" key="1">
    <source>
        <dbReference type="SAM" id="MobiDB-lite"/>
    </source>
</evidence>
<organism evidence="2 3">
    <name type="scientific">Alectoria fallacina</name>
    <dbReference type="NCBI Taxonomy" id="1903189"/>
    <lineage>
        <taxon>Eukaryota</taxon>
        <taxon>Fungi</taxon>
        <taxon>Dikarya</taxon>
        <taxon>Ascomycota</taxon>
        <taxon>Pezizomycotina</taxon>
        <taxon>Lecanoromycetes</taxon>
        <taxon>OSLEUM clade</taxon>
        <taxon>Lecanoromycetidae</taxon>
        <taxon>Lecanorales</taxon>
        <taxon>Lecanorineae</taxon>
        <taxon>Parmeliaceae</taxon>
        <taxon>Alectoria</taxon>
    </lineage>
</organism>
<feature type="region of interest" description="Disordered" evidence="1">
    <location>
        <begin position="327"/>
        <end position="347"/>
    </location>
</feature>
<name>A0A8H3I127_9LECA</name>
<gene>
    <name evidence="2" type="ORF">ALECFALPRED_000136</name>
</gene>
<dbReference type="AlphaFoldDB" id="A0A8H3I127"/>
<protein>
    <submittedName>
        <fullName evidence="2">Uncharacterized protein</fullName>
    </submittedName>
</protein>
<keyword evidence="3" id="KW-1185">Reference proteome</keyword>
<sequence length="347" mass="38515">MCSRIKQSSDYDERSPCGDFYEESLLEIQLDRVVVSNIRPCIEDWMEYISASNEDTFGPVEIDEWYAKSVDPFICISVVDDERYDGEIWGRQEYSKDLGPCRPGADDIGAAEVEASYSSSSHRVGANVCSQKSVVEALTSTHSRKSSVTEGIETHPFWSAAKAKGLENAPPYTDGPSRIVLANDGTKDCLALLLTPDLVAALNQITRDIQNLGKKDQALKRMDSEIVDLSYKADMVEETIRNPRYQDRAEEMQLVLEILQLTEEEAQEDKGQLNVDLKLLESSLKSSRYQAQGICEEALLAACLIDTPEPESPPMFHDVDDVLSAKGFPDAPSMHGGIEPAPEQQLL</sequence>
<dbReference type="OrthoDB" id="5391053at2759"/>
<evidence type="ECO:0000313" key="2">
    <source>
        <dbReference type="EMBL" id="CAF9903115.1"/>
    </source>
</evidence>
<proteinExistence type="predicted"/>
<dbReference type="Proteomes" id="UP000664203">
    <property type="component" value="Unassembled WGS sequence"/>
</dbReference>
<comment type="caution">
    <text evidence="2">The sequence shown here is derived from an EMBL/GenBank/DDBJ whole genome shotgun (WGS) entry which is preliminary data.</text>
</comment>